<gene>
    <name evidence="2" type="ORF">FD19_GL001498</name>
</gene>
<dbReference type="PATRIC" id="fig|1423810.4.peg.1540"/>
<dbReference type="STRING" id="1423810.FD19_GL001498"/>
<dbReference type="AlphaFoldDB" id="A0A0R2C6T2"/>
<evidence type="ECO:0000256" key="1">
    <source>
        <dbReference type="SAM" id="Phobius"/>
    </source>
</evidence>
<feature type="transmembrane region" description="Helical" evidence="1">
    <location>
        <begin position="31"/>
        <end position="52"/>
    </location>
</feature>
<organism evidence="2 3">
    <name type="scientific">Lacticaseibacillus thailandensis DSM 22698 = JCM 13996</name>
    <dbReference type="NCBI Taxonomy" id="1423810"/>
    <lineage>
        <taxon>Bacteria</taxon>
        <taxon>Bacillati</taxon>
        <taxon>Bacillota</taxon>
        <taxon>Bacilli</taxon>
        <taxon>Lactobacillales</taxon>
        <taxon>Lactobacillaceae</taxon>
        <taxon>Lacticaseibacillus</taxon>
    </lineage>
</organism>
<accession>A0A0R2C6T2</accession>
<feature type="transmembrane region" description="Helical" evidence="1">
    <location>
        <begin position="59"/>
        <end position="81"/>
    </location>
</feature>
<name>A0A0R2C6T2_9LACO</name>
<dbReference type="OrthoDB" id="2298780at2"/>
<proteinExistence type="predicted"/>
<keyword evidence="3" id="KW-1185">Reference proteome</keyword>
<dbReference type="Proteomes" id="UP000051789">
    <property type="component" value="Unassembled WGS sequence"/>
</dbReference>
<protein>
    <recommendedName>
        <fullName evidence="4">GlsB/YeaQ/YmgE family stress response membrane protein</fullName>
    </recommendedName>
</protein>
<reference evidence="2 3" key="1">
    <citation type="journal article" date="2015" name="Genome Announc.">
        <title>Expanding the biotechnology potential of lactobacilli through comparative genomics of 213 strains and associated genera.</title>
        <authorList>
            <person name="Sun Z."/>
            <person name="Harris H.M."/>
            <person name="McCann A."/>
            <person name="Guo C."/>
            <person name="Argimon S."/>
            <person name="Zhang W."/>
            <person name="Yang X."/>
            <person name="Jeffery I.B."/>
            <person name="Cooney J.C."/>
            <person name="Kagawa T.F."/>
            <person name="Liu W."/>
            <person name="Song Y."/>
            <person name="Salvetti E."/>
            <person name="Wrobel A."/>
            <person name="Rasinkangas P."/>
            <person name="Parkhill J."/>
            <person name="Rea M.C."/>
            <person name="O'Sullivan O."/>
            <person name="Ritari J."/>
            <person name="Douillard F.P."/>
            <person name="Paul Ross R."/>
            <person name="Yang R."/>
            <person name="Briner A.E."/>
            <person name="Felis G.E."/>
            <person name="de Vos W.M."/>
            <person name="Barrangou R."/>
            <person name="Klaenhammer T.R."/>
            <person name="Caufield P.W."/>
            <person name="Cui Y."/>
            <person name="Zhang H."/>
            <person name="O'Toole P.W."/>
        </authorList>
    </citation>
    <scope>NUCLEOTIDE SEQUENCE [LARGE SCALE GENOMIC DNA]</scope>
    <source>
        <strain evidence="2 3">DSM 22698</strain>
    </source>
</reference>
<evidence type="ECO:0000313" key="3">
    <source>
        <dbReference type="Proteomes" id="UP000051789"/>
    </source>
</evidence>
<dbReference type="RefSeq" id="WP_054750947.1">
    <property type="nucleotide sequence ID" value="NZ_AYZK01000004.1"/>
</dbReference>
<comment type="caution">
    <text evidence="2">The sequence shown here is derived from an EMBL/GenBank/DDBJ whole genome shotgun (WGS) entry which is preliminary data.</text>
</comment>
<sequence length="91" mass="9627">MLLSIITAVIVGLAMGAAVYAIDRFFHEKSIIMLGLDLAFGALGSYSGTYLVNYGPHLLGVDILPTLVGGLVLSFVVTYGVRKFVLGKVAH</sequence>
<keyword evidence="1" id="KW-1133">Transmembrane helix</keyword>
<evidence type="ECO:0008006" key="4">
    <source>
        <dbReference type="Google" id="ProtNLM"/>
    </source>
</evidence>
<keyword evidence="1" id="KW-0812">Transmembrane</keyword>
<dbReference type="EMBL" id="AYZK01000004">
    <property type="protein sequence ID" value="KRM86917.1"/>
    <property type="molecule type" value="Genomic_DNA"/>
</dbReference>
<keyword evidence="1" id="KW-0472">Membrane</keyword>
<evidence type="ECO:0000313" key="2">
    <source>
        <dbReference type="EMBL" id="KRM86917.1"/>
    </source>
</evidence>